<dbReference type="AlphaFoldDB" id="A0A0L8FUH8"/>
<evidence type="ECO:0000313" key="1">
    <source>
        <dbReference type="EMBL" id="KOF68341.1"/>
    </source>
</evidence>
<reference evidence="1" key="1">
    <citation type="submission" date="2015-07" db="EMBL/GenBank/DDBJ databases">
        <title>MeaNS - Measles Nucleotide Surveillance Program.</title>
        <authorList>
            <person name="Tran T."/>
            <person name="Druce J."/>
        </authorList>
    </citation>
    <scope>NUCLEOTIDE SEQUENCE</scope>
    <source>
        <strain evidence="1">UCB-OBI-ISO-001</strain>
        <tissue evidence="1">Gonad</tissue>
    </source>
</reference>
<gene>
    <name evidence="1" type="ORF">OCBIM_22007510mg</name>
</gene>
<dbReference type="EMBL" id="KQ426358">
    <property type="protein sequence ID" value="KOF68341.1"/>
    <property type="molecule type" value="Genomic_DNA"/>
</dbReference>
<feature type="non-terminal residue" evidence="1">
    <location>
        <position position="138"/>
    </location>
</feature>
<feature type="non-terminal residue" evidence="1">
    <location>
        <position position="1"/>
    </location>
</feature>
<sequence>GRAGYHVDCYRHFCSMTIIRRAQDKVKKAQISTEDDEGWKQYEAAFVTFCKSIIERRIIQGQEILYLTKLLKLFIKKVKDVEEFEAASYKSSNLKGRLEQSYPALCFIRPSQKYESEIVFIENVGVEDVIQSAVTEIS</sequence>
<proteinExistence type="predicted"/>
<organism evidence="1">
    <name type="scientific">Octopus bimaculoides</name>
    <name type="common">California two-spotted octopus</name>
    <dbReference type="NCBI Taxonomy" id="37653"/>
    <lineage>
        <taxon>Eukaryota</taxon>
        <taxon>Metazoa</taxon>
        <taxon>Spiralia</taxon>
        <taxon>Lophotrochozoa</taxon>
        <taxon>Mollusca</taxon>
        <taxon>Cephalopoda</taxon>
        <taxon>Coleoidea</taxon>
        <taxon>Octopodiformes</taxon>
        <taxon>Octopoda</taxon>
        <taxon>Incirrata</taxon>
        <taxon>Octopodidae</taxon>
        <taxon>Octopus</taxon>
    </lineage>
</organism>
<protein>
    <submittedName>
        <fullName evidence="1">Uncharacterized protein</fullName>
    </submittedName>
</protein>
<accession>A0A0L8FUH8</accession>
<name>A0A0L8FUH8_OCTBM</name>